<organism evidence="2 3">
    <name type="scientific">Cadophora malorum</name>
    <dbReference type="NCBI Taxonomy" id="108018"/>
    <lineage>
        <taxon>Eukaryota</taxon>
        <taxon>Fungi</taxon>
        <taxon>Dikarya</taxon>
        <taxon>Ascomycota</taxon>
        <taxon>Pezizomycotina</taxon>
        <taxon>Leotiomycetes</taxon>
        <taxon>Helotiales</taxon>
        <taxon>Ploettnerulaceae</taxon>
        <taxon>Cadophora</taxon>
    </lineage>
</organism>
<keyword evidence="3" id="KW-1185">Reference proteome</keyword>
<name>A0A8H7TDP4_9HELO</name>
<accession>A0A8H7TDP4</accession>
<dbReference type="Proteomes" id="UP000664132">
    <property type="component" value="Unassembled WGS sequence"/>
</dbReference>
<feature type="compositionally biased region" description="Polar residues" evidence="1">
    <location>
        <begin position="1"/>
        <end position="18"/>
    </location>
</feature>
<sequence length="98" mass="10696">MADSKNTNINRDGMSTSDMPPAYNHEEGSASDGTSSLRRPKSSESNSFSSKLKLIIPATPNTYAVIQVLVLYTLKIIGLTITVANPPICQTLRHFQSR</sequence>
<reference evidence="2" key="1">
    <citation type="submission" date="2021-02" db="EMBL/GenBank/DDBJ databases">
        <title>Genome sequence Cadophora malorum strain M34.</title>
        <authorList>
            <person name="Stefanovic E."/>
            <person name="Vu D."/>
            <person name="Scully C."/>
            <person name="Dijksterhuis J."/>
            <person name="Roader J."/>
            <person name="Houbraken J."/>
        </authorList>
    </citation>
    <scope>NUCLEOTIDE SEQUENCE</scope>
    <source>
        <strain evidence="2">M34</strain>
    </source>
</reference>
<gene>
    <name evidence="2" type="ORF">IFR04_009126</name>
</gene>
<dbReference type="EMBL" id="JAFJYH010000146">
    <property type="protein sequence ID" value="KAG4417757.1"/>
    <property type="molecule type" value="Genomic_DNA"/>
</dbReference>
<dbReference type="AlphaFoldDB" id="A0A8H7TDP4"/>
<proteinExistence type="predicted"/>
<evidence type="ECO:0000313" key="3">
    <source>
        <dbReference type="Proteomes" id="UP000664132"/>
    </source>
</evidence>
<feature type="region of interest" description="Disordered" evidence="1">
    <location>
        <begin position="1"/>
        <end position="50"/>
    </location>
</feature>
<protein>
    <submittedName>
        <fullName evidence="2">Uncharacterized protein</fullName>
    </submittedName>
</protein>
<evidence type="ECO:0000313" key="2">
    <source>
        <dbReference type="EMBL" id="KAG4417757.1"/>
    </source>
</evidence>
<comment type="caution">
    <text evidence="2">The sequence shown here is derived from an EMBL/GenBank/DDBJ whole genome shotgun (WGS) entry which is preliminary data.</text>
</comment>
<evidence type="ECO:0000256" key="1">
    <source>
        <dbReference type="SAM" id="MobiDB-lite"/>
    </source>
</evidence>